<feature type="chain" id="PRO_5036458572" evidence="3">
    <location>
        <begin position="50"/>
        <end position="138"/>
    </location>
</feature>
<evidence type="ECO:0000256" key="1">
    <source>
        <dbReference type="SAM" id="MobiDB-lite"/>
    </source>
</evidence>
<sequence length="138" mass="15550">MMVECGWAPVTFWEVQSFTWQNPKTHQRMERMLLWLLLCGTALLGLGEAQTIPSTSSTATSPNKTNSTTVEPLNIPAIVAPTVIGGCLVILVIFLIVFFKVRQKRRLEGTYRPREEETEGTQKQPPSNLKLPPEERLI</sequence>
<comment type="caution">
    <text evidence="4">The sequence shown here is derived from an EMBL/GenBank/DDBJ whole genome shotgun (WGS) entry which is preliminary data.</text>
</comment>
<feature type="transmembrane region" description="Helical" evidence="2">
    <location>
        <begin position="73"/>
        <end position="99"/>
    </location>
</feature>
<proteinExistence type="predicted"/>
<evidence type="ECO:0000313" key="5">
    <source>
        <dbReference type="Proteomes" id="UP000886611"/>
    </source>
</evidence>
<protein>
    <submittedName>
        <fullName evidence="4">CRUM3 protein</fullName>
    </submittedName>
</protein>
<keyword evidence="2" id="KW-0812">Transmembrane</keyword>
<dbReference type="EMBL" id="JAATIS010004040">
    <property type="protein sequence ID" value="KAG2463354.1"/>
    <property type="molecule type" value="Genomic_DNA"/>
</dbReference>
<organism evidence="4 5">
    <name type="scientific">Polypterus senegalus</name>
    <name type="common">Senegal bichir</name>
    <dbReference type="NCBI Taxonomy" id="55291"/>
    <lineage>
        <taxon>Eukaryota</taxon>
        <taxon>Metazoa</taxon>
        <taxon>Chordata</taxon>
        <taxon>Craniata</taxon>
        <taxon>Vertebrata</taxon>
        <taxon>Euteleostomi</taxon>
        <taxon>Actinopterygii</taxon>
        <taxon>Polypteriformes</taxon>
        <taxon>Polypteridae</taxon>
        <taxon>Polypterus</taxon>
    </lineage>
</organism>
<feature type="non-terminal residue" evidence="4">
    <location>
        <position position="1"/>
    </location>
</feature>
<keyword evidence="3" id="KW-0732">Signal</keyword>
<dbReference type="CDD" id="cd12087">
    <property type="entry name" value="TM_EGFR-like"/>
    <property type="match status" value="1"/>
</dbReference>
<evidence type="ECO:0000256" key="3">
    <source>
        <dbReference type="SAM" id="SignalP"/>
    </source>
</evidence>
<keyword evidence="2" id="KW-0472">Membrane</keyword>
<reference evidence="4 5" key="1">
    <citation type="journal article" date="2021" name="Cell">
        <title>Tracing the genetic footprints of vertebrate landing in non-teleost ray-finned fishes.</title>
        <authorList>
            <person name="Bi X."/>
            <person name="Wang K."/>
            <person name="Yang L."/>
            <person name="Pan H."/>
            <person name="Jiang H."/>
            <person name="Wei Q."/>
            <person name="Fang M."/>
            <person name="Yu H."/>
            <person name="Zhu C."/>
            <person name="Cai Y."/>
            <person name="He Y."/>
            <person name="Gan X."/>
            <person name="Zeng H."/>
            <person name="Yu D."/>
            <person name="Zhu Y."/>
            <person name="Jiang H."/>
            <person name="Qiu Q."/>
            <person name="Yang H."/>
            <person name="Zhang Y.E."/>
            <person name="Wang W."/>
            <person name="Zhu M."/>
            <person name="He S."/>
            <person name="Zhang G."/>
        </authorList>
    </citation>
    <scope>NUCLEOTIDE SEQUENCE [LARGE SCALE GENOMIC DNA]</scope>
    <source>
        <strain evidence="4">Bchr_013</strain>
    </source>
</reference>
<accession>A0A8X7X8Y7</accession>
<dbReference type="Proteomes" id="UP000886611">
    <property type="component" value="Unassembled WGS sequence"/>
</dbReference>
<gene>
    <name evidence="4" type="primary">Crb3</name>
    <name evidence="4" type="ORF">GTO96_0000722</name>
</gene>
<name>A0A8X7X8Y7_POLSE</name>
<evidence type="ECO:0000313" key="4">
    <source>
        <dbReference type="EMBL" id="KAG2463354.1"/>
    </source>
</evidence>
<keyword evidence="5" id="KW-1185">Reference proteome</keyword>
<evidence type="ECO:0000256" key="2">
    <source>
        <dbReference type="SAM" id="Phobius"/>
    </source>
</evidence>
<feature type="signal peptide" evidence="3">
    <location>
        <begin position="1"/>
        <end position="49"/>
    </location>
</feature>
<feature type="region of interest" description="Disordered" evidence="1">
    <location>
        <begin position="109"/>
        <end position="138"/>
    </location>
</feature>
<feature type="non-terminal residue" evidence="4">
    <location>
        <position position="138"/>
    </location>
</feature>
<dbReference type="AlphaFoldDB" id="A0A8X7X8Y7"/>
<keyword evidence="2" id="KW-1133">Transmembrane helix</keyword>